<accession>A0A2S8G6J0</accession>
<organism evidence="1 2">
    <name type="scientific">Blastopirellula marina</name>
    <dbReference type="NCBI Taxonomy" id="124"/>
    <lineage>
        <taxon>Bacteria</taxon>
        <taxon>Pseudomonadati</taxon>
        <taxon>Planctomycetota</taxon>
        <taxon>Planctomycetia</taxon>
        <taxon>Pirellulales</taxon>
        <taxon>Pirellulaceae</taxon>
        <taxon>Blastopirellula</taxon>
    </lineage>
</organism>
<dbReference type="EMBL" id="PUIB01000010">
    <property type="protein sequence ID" value="PQO40078.1"/>
    <property type="molecule type" value="Genomic_DNA"/>
</dbReference>
<dbReference type="AlphaFoldDB" id="A0A2S8G6J0"/>
<dbReference type="Proteomes" id="UP000239388">
    <property type="component" value="Unassembled WGS sequence"/>
</dbReference>
<evidence type="ECO:0000313" key="1">
    <source>
        <dbReference type="EMBL" id="PQO40078.1"/>
    </source>
</evidence>
<protein>
    <submittedName>
        <fullName evidence="1">Uncharacterized protein</fullName>
    </submittedName>
</protein>
<sequence>MLAVDSQEPRPIPPFVQSFHFPVILQPENLFCEVCQAAARVEVLVASTGAKHAYCDDHYDAPATFVSGDCRIVRSRLLANCAVNRAMAAPESSEEHQRLRRDLCETRHLGELGACRYYLSISTGSNQFTLWSDEFERNAREFVLAETSGAAEFVKQIESWALYLAVPLFKAAYLKVRTGEMPRLSRPEEAVIALLRHPDCSDEQIAERIGTTVKQLRRNGNYSGLRTGMKRAELQ</sequence>
<reference evidence="1 2" key="1">
    <citation type="submission" date="2018-02" db="EMBL/GenBank/DDBJ databases">
        <title>Comparative genomes isolates from brazilian mangrove.</title>
        <authorList>
            <person name="Araujo J.E."/>
            <person name="Taketani R.G."/>
            <person name="Silva M.C.P."/>
            <person name="Loureco M.V."/>
            <person name="Andreote F.D."/>
        </authorList>
    </citation>
    <scope>NUCLEOTIDE SEQUENCE [LARGE SCALE GENOMIC DNA]</scope>
    <source>
        <strain evidence="1 2">NAP PRIS-MGV</strain>
    </source>
</reference>
<name>A0A2S8G6J0_9BACT</name>
<gene>
    <name evidence="1" type="ORF">C5Y98_07125</name>
</gene>
<comment type="caution">
    <text evidence="1">The sequence shown here is derived from an EMBL/GenBank/DDBJ whole genome shotgun (WGS) entry which is preliminary data.</text>
</comment>
<dbReference type="RefSeq" id="WP_105352790.1">
    <property type="nucleotide sequence ID" value="NZ_PUIB01000010.1"/>
</dbReference>
<evidence type="ECO:0000313" key="2">
    <source>
        <dbReference type="Proteomes" id="UP000239388"/>
    </source>
</evidence>
<proteinExistence type="predicted"/>
<dbReference type="OrthoDB" id="9862758at2"/>